<keyword evidence="2" id="KW-1185">Reference proteome</keyword>
<sequence>MASSKCGANSPIRGQIFPPDCHIIQSPADYQTRLASVEEFKFHTLPSLIDPNNTNLISQINHAEQKLALFTPTTTTSSRRDGASISPTSLPSKPSKQPELTSFPQPSTLPISKHLTGTTTSPNSSKAYTTLSLRKPPSTPNSQCLLPFTRRSSPRSKPP</sequence>
<organism evidence="1 2">
    <name type="scientific">Entomophthora muscae</name>
    <dbReference type="NCBI Taxonomy" id="34485"/>
    <lineage>
        <taxon>Eukaryota</taxon>
        <taxon>Fungi</taxon>
        <taxon>Fungi incertae sedis</taxon>
        <taxon>Zoopagomycota</taxon>
        <taxon>Entomophthoromycotina</taxon>
        <taxon>Entomophthoromycetes</taxon>
        <taxon>Entomophthorales</taxon>
        <taxon>Entomophthoraceae</taxon>
        <taxon>Entomophthora</taxon>
    </lineage>
</organism>
<dbReference type="EMBL" id="QTSX02003333">
    <property type="protein sequence ID" value="KAJ9071282.1"/>
    <property type="molecule type" value="Genomic_DNA"/>
</dbReference>
<proteinExistence type="predicted"/>
<reference evidence="1" key="1">
    <citation type="submission" date="2022-04" db="EMBL/GenBank/DDBJ databases">
        <title>Genome of the entomopathogenic fungus Entomophthora muscae.</title>
        <authorList>
            <person name="Elya C."/>
            <person name="Lovett B.R."/>
            <person name="Lee E."/>
            <person name="Macias A.M."/>
            <person name="Hajek A.E."/>
            <person name="De Bivort B.L."/>
            <person name="Kasson M.T."/>
            <person name="De Fine Licht H.H."/>
            <person name="Stajich J.E."/>
        </authorList>
    </citation>
    <scope>NUCLEOTIDE SEQUENCE</scope>
    <source>
        <strain evidence="1">Berkeley</strain>
    </source>
</reference>
<comment type="caution">
    <text evidence="1">The sequence shown here is derived from an EMBL/GenBank/DDBJ whole genome shotgun (WGS) entry which is preliminary data.</text>
</comment>
<accession>A0ACC2TAJ2</accession>
<evidence type="ECO:0000313" key="1">
    <source>
        <dbReference type="EMBL" id="KAJ9071282.1"/>
    </source>
</evidence>
<dbReference type="Proteomes" id="UP001165960">
    <property type="component" value="Unassembled WGS sequence"/>
</dbReference>
<evidence type="ECO:0000313" key="2">
    <source>
        <dbReference type="Proteomes" id="UP001165960"/>
    </source>
</evidence>
<gene>
    <name evidence="1" type="ORF">DSO57_1038482</name>
</gene>
<protein>
    <submittedName>
        <fullName evidence="1">Uncharacterized protein</fullName>
    </submittedName>
</protein>
<name>A0ACC2TAJ2_9FUNG</name>